<dbReference type="InterPro" id="IPR033138">
    <property type="entry name" value="Cu_oxidase_CS"/>
</dbReference>
<dbReference type="InterPro" id="IPR008972">
    <property type="entry name" value="Cupredoxin"/>
</dbReference>
<evidence type="ECO:0000256" key="2">
    <source>
        <dbReference type="ARBA" id="ARBA00023002"/>
    </source>
</evidence>
<evidence type="ECO:0000313" key="6">
    <source>
        <dbReference type="EMBL" id="MBJ7608870.1"/>
    </source>
</evidence>
<dbReference type="InterPro" id="IPR002355">
    <property type="entry name" value="Cu_oxidase_Cu_BS"/>
</dbReference>
<dbReference type="Gene3D" id="2.60.40.420">
    <property type="entry name" value="Cupredoxins - blue copper proteins"/>
    <property type="match status" value="2"/>
</dbReference>
<dbReference type="InterPro" id="IPR045087">
    <property type="entry name" value="Cu-oxidase_fam"/>
</dbReference>
<dbReference type="InterPro" id="IPR011707">
    <property type="entry name" value="Cu-oxidase-like_N"/>
</dbReference>
<dbReference type="AlphaFoldDB" id="A0A934NFP3"/>
<dbReference type="SUPFAM" id="SSF49503">
    <property type="entry name" value="Cupredoxins"/>
    <property type="match status" value="3"/>
</dbReference>
<dbReference type="Pfam" id="PF07731">
    <property type="entry name" value="Cu-oxidase_2"/>
    <property type="match status" value="1"/>
</dbReference>
<evidence type="ECO:0000256" key="1">
    <source>
        <dbReference type="ARBA" id="ARBA00022723"/>
    </source>
</evidence>
<dbReference type="PANTHER" id="PTHR11709">
    <property type="entry name" value="MULTI-COPPER OXIDASE"/>
    <property type="match status" value="1"/>
</dbReference>
<protein>
    <submittedName>
        <fullName evidence="6">Multicopper oxidase family protein</fullName>
    </submittedName>
</protein>
<evidence type="ECO:0000313" key="7">
    <source>
        <dbReference type="Proteomes" id="UP000614410"/>
    </source>
</evidence>
<dbReference type="PROSITE" id="PS00079">
    <property type="entry name" value="MULTICOPPER_OXIDASE1"/>
    <property type="match status" value="1"/>
</dbReference>
<proteinExistence type="predicted"/>
<feature type="domain" description="Plastocyanin-like" evidence="4">
    <location>
        <begin position="332"/>
        <end position="428"/>
    </location>
</feature>
<evidence type="ECO:0000256" key="3">
    <source>
        <dbReference type="ARBA" id="ARBA00023008"/>
    </source>
</evidence>
<dbReference type="GO" id="GO:0016491">
    <property type="term" value="F:oxidoreductase activity"/>
    <property type="evidence" value="ECO:0007669"/>
    <property type="project" value="UniProtKB-KW"/>
</dbReference>
<dbReference type="EMBL" id="JAEKNN010000025">
    <property type="protein sequence ID" value="MBJ7608870.1"/>
    <property type="molecule type" value="Genomic_DNA"/>
</dbReference>
<reference evidence="6 7" key="1">
    <citation type="submission" date="2020-10" db="EMBL/GenBank/DDBJ databases">
        <title>Ca. Dormibacterota MAGs.</title>
        <authorList>
            <person name="Montgomery K."/>
        </authorList>
    </citation>
    <scope>NUCLEOTIDE SEQUENCE [LARGE SCALE GENOMIC DNA]</scope>
    <source>
        <strain evidence="6">Mitchell_Peninsula_5</strain>
    </source>
</reference>
<dbReference type="GO" id="GO:0005507">
    <property type="term" value="F:copper ion binding"/>
    <property type="evidence" value="ECO:0007669"/>
    <property type="project" value="InterPro"/>
</dbReference>
<name>A0A934NFP3_9BACT</name>
<keyword evidence="2" id="KW-0560">Oxidoreductase</keyword>
<keyword evidence="1" id="KW-0479">Metal-binding</keyword>
<evidence type="ECO:0000259" key="5">
    <source>
        <dbReference type="Pfam" id="PF07732"/>
    </source>
</evidence>
<feature type="domain" description="Plastocyanin-like" evidence="5">
    <location>
        <begin position="16"/>
        <end position="126"/>
    </location>
</feature>
<evidence type="ECO:0000259" key="4">
    <source>
        <dbReference type="Pfam" id="PF07731"/>
    </source>
</evidence>
<dbReference type="PROSITE" id="PS00080">
    <property type="entry name" value="MULTICOPPER_OXIDASE2"/>
    <property type="match status" value="1"/>
</dbReference>
<accession>A0A934NFP3</accession>
<dbReference type="CDD" id="cd13861">
    <property type="entry name" value="CuRO_1_CumA_like"/>
    <property type="match status" value="1"/>
</dbReference>
<dbReference type="Proteomes" id="UP000614410">
    <property type="component" value="Unassembled WGS sequence"/>
</dbReference>
<keyword evidence="3" id="KW-0186">Copper</keyword>
<organism evidence="6 7">
    <name type="scientific">Candidatus Amunia macphersoniae</name>
    <dbReference type="NCBI Taxonomy" id="3127014"/>
    <lineage>
        <taxon>Bacteria</taxon>
        <taxon>Bacillati</taxon>
        <taxon>Candidatus Dormiibacterota</taxon>
        <taxon>Candidatus Dormibacteria</taxon>
        <taxon>Candidatus Aeolococcales</taxon>
        <taxon>Candidatus Aeolococcaceae</taxon>
        <taxon>Candidatus Amunia</taxon>
    </lineage>
</organism>
<sequence length="450" mass="46491">MAGGQVRNFTLTAAPTNLTLGPGVTTQGWAFNGTVPGPELRVRQGDLVRVTFRNQLPQPSTIHWHGIPVPNGEDGVAGVTQDATPSGGTATYAFVVAVPGTYWYHPHQHSAEQEDKGLYGALIVDPVTPGAATATDTTIVVDEWAIGPMLTAPPPGDGMDMMAYGIDTVNGHTGSAVPPLRLAAGQTARVRVVNAGFLTHNVHVHGTAVRILATDGHDVADGAPIQAPVPVAAGERVDLGFTVPSGSWSLDWHDGTSAARQITIPLTTAGTGGATDASWNGDAAAVDLSTYSAAAPPSTAATATVSATLHLNEGSSGMSGGGMSGMSMGGSQFSINGKSFPDTAPVLVHRGDTVELTFVNDGKLVHPMHLHGHAFEPVVLNGHPWRALMLKDVIGVAPHATVTVRFVADNPGVWMIHCHELHHAAGGMDTLLQYAGSPRLATLTGDTTPE</sequence>
<comment type="caution">
    <text evidence="6">The sequence shown here is derived from an EMBL/GenBank/DDBJ whole genome shotgun (WGS) entry which is preliminary data.</text>
</comment>
<dbReference type="InterPro" id="IPR011706">
    <property type="entry name" value="Cu-oxidase_C"/>
</dbReference>
<dbReference type="PANTHER" id="PTHR11709:SF394">
    <property type="entry name" value="FI03373P-RELATED"/>
    <property type="match status" value="1"/>
</dbReference>
<dbReference type="Pfam" id="PF07732">
    <property type="entry name" value="Cu-oxidase_3"/>
    <property type="match status" value="1"/>
</dbReference>
<gene>
    <name evidence="6" type="ORF">JF887_05500</name>
</gene>